<accession>A0A4Y2U6V6</accession>
<comment type="caution">
    <text evidence="2">The sequence shown here is derived from an EMBL/GenBank/DDBJ whole genome shotgun (WGS) entry which is preliminary data.</text>
</comment>
<protein>
    <submittedName>
        <fullName evidence="2">Uncharacterized protein</fullName>
    </submittedName>
</protein>
<gene>
    <name evidence="2" type="ORF">AVEN_191805_1</name>
</gene>
<dbReference type="OrthoDB" id="8583783at2759"/>
<evidence type="ECO:0000256" key="1">
    <source>
        <dbReference type="SAM" id="MobiDB-lite"/>
    </source>
</evidence>
<dbReference type="AlphaFoldDB" id="A0A4Y2U6V6"/>
<evidence type="ECO:0000313" key="2">
    <source>
        <dbReference type="EMBL" id="GBO07330.1"/>
    </source>
</evidence>
<organism evidence="2 3">
    <name type="scientific">Araneus ventricosus</name>
    <name type="common">Orbweaver spider</name>
    <name type="synonym">Epeira ventricosa</name>
    <dbReference type="NCBI Taxonomy" id="182803"/>
    <lineage>
        <taxon>Eukaryota</taxon>
        <taxon>Metazoa</taxon>
        <taxon>Ecdysozoa</taxon>
        <taxon>Arthropoda</taxon>
        <taxon>Chelicerata</taxon>
        <taxon>Arachnida</taxon>
        <taxon>Araneae</taxon>
        <taxon>Araneomorphae</taxon>
        <taxon>Entelegynae</taxon>
        <taxon>Araneoidea</taxon>
        <taxon>Araneidae</taxon>
        <taxon>Araneus</taxon>
    </lineage>
</organism>
<name>A0A4Y2U6V6_ARAVE</name>
<sequence length="48" mass="5445">VIHSGEVEENVQPQQQSSKASPCTYLAHEKLSYAFSVWRMEGAWSNPH</sequence>
<keyword evidence="3" id="KW-1185">Reference proteome</keyword>
<feature type="region of interest" description="Disordered" evidence="1">
    <location>
        <begin position="1"/>
        <end position="21"/>
    </location>
</feature>
<dbReference type="EMBL" id="BGPR01033415">
    <property type="protein sequence ID" value="GBO07330.1"/>
    <property type="molecule type" value="Genomic_DNA"/>
</dbReference>
<evidence type="ECO:0000313" key="3">
    <source>
        <dbReference type="Proteomes" id="UP000499080"/>
    </source>
</evidence>
<proteinExistence type="predicted"/>
<reference evidence="2 3" key="1">
    <citation type="journal article" date="2019" name="Sci. Rep.">
        <title>Orb-weaving spider Araneus ventricosus genome elucidates the spidroin gene catalogue.</title>
        <authorList>
            <person name="Kono N."/>
            <person name="Nakamura H."/>
            <person name="Ohtoshi R."/>
            <person name="Moran D.A.P."/>
            <person name="Shinohara A."/>
            <person name="Yoshida Y."/>
            <person name="Fujiwara M."/>
            <person name="Mori M."/>
            <person name="Tomita M."/>
            <person name="Arakawa K."/>
        </authorList>
    </citation>
    <scope>NUCLEOTIDE SEQUENCE [LARGE SCALE GENOMIC DNA]</scope>
</reference>
<feature type="compositionally biased region" description="Polar residues" evidence="1">
    <location>
        <begin position="11"/>
        <end position="21"/>
    </location>
</feature>
<feature type="non-terminal residue" evidence="2">
    <location>
        <position position="1"/>
    </location>
</feature>
<dbReference type="Proteomes" id="UP000499080">
    <property type="component" value="Unassembled WGS sequence"/>
</dbReference>